<dbReference type="Gene3D" id="3.30.470.20">
    <property type="entry name" value="ATP-grasp fold, B domain"/>
    <property type="match status" value="1"/>
</dbReference>
<comment type="caution">
    <text evidence="1">The sequence shown here is derived from an EMBL/GenBank/DDBJ whole genome shotgun (WGS) entry which is preliminary data.</text>
</comment>
<organism evidence="1 2">
    <name type="scientific">Hondaea fermentalgiana</name>
    <dbReference type="NCBI Taxonomy" id="2315210"/>
    <lineage>
        <taxon>Eukaryota</taxon>
        <taxon>Sar</taxon>
        <taxon>Stramenopiles</taxon>
        <taxon>Bigyra</taxon>
        <taxon>Labyrinthulomycetes</taxon>
        <taxon>Thraustochytrida</taxon>
        <taxon>Thraustochytriidae</taxon>
        <taxon>Hondaea</taxon>
    </lineage>
</organism>
<evidence type="ECO:0000313" key="1">
    <source>
        <dbReference type="EMBL" id="GBG34404.1"/>
    </source>
</evidence>
<dbReference type="PROSITE" id="PS51221">
    <property type="entry name" value="TTL"/>
    <property type="match status" value="1"/>
</dbReference>
<gene>
    <name evidence="1" type="ORF">FCC1311_106282</name>
</gene>
<protein>
    <submittedName>
        <fullName evidence="1">Tubulin glycylase 3D</fullName>
    </submittedName>
</protein>
<accession>A0A2R5H210</accession>
<reference evidence="1 2" key="1">
    <citation type="submission" date="2017-12" db="EMBL/GenBank/DDBJ databases">
        <title>Sequencing, de novo assembly and annotation of complete genome of a new Thraustochytrid species, strain FCC1311.</title>
        <authorList>
            <person name="Sedici K."/>
            <person name="Godart F."/>
            <person name="Aiese Cigliano R."/>
            <person name="Sanseverino W."/>
            <person name="Barakat M."/>
            <person name="Ortet P."/>
            <person name="Marechal E."/>
            <person name="Cagnac O."/>
            <person name="Amato A."/>
        </authorList>
    </citation>
    <scope>NUCLEOTIDE SEQUENCE [LARGE SCALE GENOMIC DNA]</scope>
</reference>
<dbReference type="PANTHER" id="PTHR46069:SF1">
    <property type="entry name" value="CHROMOSOME UNDETERMINED SCAFFOLD_125, WHOLE GENOME SHOTGUN SEQUENCE"/>
    <property type="match status" value="1"/>
</dbReference>
<name>A0A2R5H210_9STRA</name>
<dbReference type="Pfam" id="PF03133">
    <property type="entry name" value="TTL"/>
    <property type="match status" value="2"/>
</dbReference>
<dbReference type="InParanoid" id="A0A2R5H210"/>
<dbReference type="InterPro" id="IPR004344">
    <property type="entry name" value="TTL/TTLL_fam"/>
</dbReference>
<sequence>MEEQHQRRQASPVGPAHRLRYRIANGNGAELIRRQFRVRKGWSPLTSAVGEQSVQERQRDILARADLIWCQYRSSLGALDQDREAFAPQSFEIFANLDAVTAWRDQAQNEANDKLYIVKPGSGTNRGVGIFMARSRAGVARALTEQIDCGTNRKSWVVQDYIERPLLVHGRKFDIRCFALLVFSENSSVMPLGTQDSTASPAEGCEQGFRLYLHDQAYVRTSSRPYSTKNLEDRFVHLTNDAVQSKAREYGRAEAANKLSFDQLAEALEASEGPGAGAQVRESFWPQIRTICHETFRNAVTAIQPSRRGRRFELFGLDFMITDEGHPQEAGAEDKVRRVQLIEVNENPCLERVCPLLAAIIPKVIDDTFAIVLDSGVFFPASQDANTHRKSGFEELPLGIPIASDAEDSKERLD</sequence>
<evidence type="ECO:0000313" key="2">
    <source>
        <dbReference type="Proteomes" id="UP000241890"/>
    </source>
</evidence>
<dbReference type="OrthoDB" id="196367at2759"/>
<dbReference type="EMBL" id="BEYU01000193">
    <property type="protein sequence ID" value="GBG34404.1"/>
    <property type="molecule type" value="Genomic_DNA"/>
</dbReference>
<dbReference type="SUPFAM" id="SSF56059">
    <property type="entry name" value="Glutathione synthetase ATP-binding domain-like"/>
    <property type="match status" value="1"/>
</dbReference>
<dbReference type="AlphaFoldDB" id="A0A2R5H210"/>
<dbReference type="Proteomes" id="UP000241890">
    <property type="component" value="Unassembled WGS sequence"/>
</dbReference>
<keyword evidence="2" id="KW-1185">Reference proteome</keyword>
<proteinExistence type="predicted"/>
<dbReference type="PANTHER" id="PTHR46069">
    <property type="entry name" value="TUBULIN TYROSINE LIGASE"/>
    <property type="match status" value="1"/>
</dbReference>